<evidence type="ECO:0000313" key="1">
    <source>
        <dbReference type="EMBL" id="MBP0492878.1"/>
    </source>
</evidence>
<dbReference type="InterPro" id="IPR019596">
    <property type="entry name" value="Phage_Mu_GpM_tail_tub"/>
</dbReference>
<reference evidence="1" key="1">
    <citation type="submission" date="2021-03" db="EMBL/GenBank/DDBJ databases">
        <authorList>
            <person name="So Y."/>
        </authorList>
    </citation>
    <scope>NUCLEOTIDE SEQUENCE</scope>
    <source>
        <strain evidence="1">SG15</strain>
    </source>
</reference>
<evidence type="ECO:0000313" key="2">
    <source>
        <dbReference type="Proteomes" id="UP000677537"/>
    </source>
</evidence>
<dbReference type="Proteomes" id="UP000677537">
    <property type="component" value="Unassembled WGS sequence"/>
</dbReference>
<dbReference type="AlphaFoldDB" id="A0A940MWB8"/>
<gene>
    <name evidence="1" type="ORF">J5Y10_08815</name>
</gene>
<dbReference type="EMBL" id="JAGIZA010000004">
    <property type="protein sequence ID" value="MBP0492878.1"/>
    <property type="molecule type" value="Genomic_DNA"/>
</dbReference>
<organism evidence="1 2">
    <name type="scientific">Roseomonas indoligenes</name>
    <dbReference type="NCBI Taxonomy" id="2820811"/>
    <lineage>
        <taxon>Bacteria</taxon>
        <taxon>Pseudomonadati</taxon>
        <taxon>Pseudomonadota</taxon>
        <taxon>Alphaproteobacteria</taxon>
        <taxon>Acetobacterales</taxon>
        <taxon>Roseomonadaceae</taxon>
        <taxon>Roseomonas</taxon>
    </lineage>
</organism>
<protein>
    <submittedName>
        <fullName evidence="1">Phage tail tube protein</fullName>
    </submittedName>
</protein>
<dbReference type="RefSeq" id="WP_209372750.1">
    <property type="nucleotide sequence ID" value="NZ_JAGIZA010000004.1"/>
</dbReference>
<proteinExistence type="predicted"/>
<keyword evidence="2" id="KW-1185">Reference proteome</keyword>
<sequence>MAIDTDALGGTAYLTMDGLGLPVVSGTGYGVATVKREAMMGMDGFHGWKLTPIPGFIKATVRNILGISTEDYTNLAGVSVSLELTNGKRATGNDMACVEAVAVEGDEQTIELRFEGPKVTEV</sequence>
<comment type="caution">
    <text evidence="1">The sequence shown here is derived from an EMBL/GenBank/DDBJ whole genome shotgun (WGS) entry which is preliminary data.</text>
</comment>
<dbReference type="Pfam" id="PF10618">
    <property type="entry name" value="Tail_tube"/>
    <property type="match status" value="1"/>
</dbReference>
<name>A0A940MWB8_9PROT</name>
<accession>A0A940MWB8</accession>